<proteinExistence type="predicted"/>
<organism evidence="1 2">
    <name type="scientific">Candidatus Scalindua rubra</name>
    <dbReference type="NCBI Taxonomy" id="1872076"/>
    <lineage>
        <taxon>Bacteria</taxon>
        <taxon>Pseudomonadati</taxon>
        <taxon>Planctomycetota</taxon>
        <taxon>Candidatus Brocadiia</taxon>
        <taxon>Candidatus Brocadiales</taxon>
        <taxon>Candidatus Scalinduaceae</taxon>
        <taxon>Candidatus Scalindua</taxon>
    </lineage>
</organism>
<evidence type="ECO:0000313" key="1">
    <source>
        <dbReference type="EMBL" id="ODS32849.1"/>
    </source>
</evidence>
<comment type="caution">
    <text evidence="1">The sequence shown here is derived from an EMBL/GenBank/DDBJ whole genome shotgun (WGS) entry which is preliminary data.</text>
</comment>
<dbReference type="Proteomes" id="UP000094056">
    <property type="component" value="Unassembled WGS sequence"/>
</dbReference>
<protein>
    <submittedName>
        <fullName evidence="1">Uncharacterized protein</fullName>
    </submittedName>
</protein>
<sequence>MKQKSVREFKKTITNADIFVSNKIKKIHPVVEIISKNLSEIELIKFIRIKPDFIQASSEVTEGRIKTPITKPDHPTAVGLSLIIDFAYNNVQFYEINSAVKGYGRKMVDAVFKSLPNNWSAVVVMDWSDGFWDKMQKSYKNLEIM</sequence>
<reference evidence="1 2" key="1">
    <citation type="submission" date="2016-07" db="EMBL/GenBank/DDBJ databases">
        <title>Draft genome of Scalindua rubra, obtained from a brine-seawater interface in the Red Sea, sheds light on salt adaptation in anammox bacteria.</title>
        <authorList>
            <person name="Speth D.R."/>
            <person name="Lagkouvardos I."/>
            <person name="Wang Y."/>
            <person name="Qian P.-Y."/>
            <person name="Dutilh B.E."/>
            <person name="Jetten M.S."/>
        </authorList>
    </citation>
    <scope>NUCLEOTIDE SEQUENCE [LARGE SCALE GENOMIC DNA]</scope>
    <source>
        <strain evidence="1">BSI-1</strain>
    </source>
</reference>
<dbReference type="AlphaFoldDB" id="A0A1E3XB76"/>
<name>A0A1E3XB76_9BACT</name>
<evidence type="ECO:0000313" key="2">
    <source>
        <dbReference type="Proteomes" id="UP000094056"/>
    </source>
</evidence>
<accession>A0A1E3XB76</accession>
<dbReference type="EMBL" id="MAYW01000046">
    <property type="protein sequence ID" value="ODS32849.1"/>
    <property type="molecule type" value="Genomic_DNA"/>
</dbReference>
<gene>
    <name evidence="1" type="ORF">SCARUB_02008</name>
</gene>